<evidence type="ECO:0000259" key="4">
    <source>
        <dbReference type="Pfam" id="PF01551"/>
    </source>
</evidence>
<evidence type="ECO:0000256" key="3">
    <source>
        <dbReference type="SAM" id="Phobius"/>
    </source>
</evidence>
<reference evidence="5" key="2">
    <citation type="submission" date="2024-06" db="EMBL/GenBank/DDBJ databases">
        <authorList>
            <person name="Petrova K.O."/>
            <person name="Toshchakov S.V."/>
            <person name="Boltjanskaja Y.V."/>
            <person name="Kevbrin V."/>
        </authorList>
    </citation>
    <scope>NUCLEOTIDE SEQUENCE</scope>
    <source>
        <strain evidence="5">Z-910T</strain>
    </source>
</reference>
<keyword evidence="3" id="KW-0812">Transmembrane</keyword>
<dbReference type="EMBL" id="CP158367">
    <property type="protein sequence ID" value="XBX76321.1"/>
    <property type="molecule type" value="Genomic_DNA"/>
</dbReference>
<evidence type="ECO:0000256" key="1">
    <source>
        <dbReference type="SAM" id="Coils"/>
    </source>
</evidence>
<feature type="transmembrane region" description="Helical" evidence="3">
    <location>
        <begin position="28"/>
        <end position="49"/>
    </location>
</feature>
<feature type="domain" description="M23ase beta-sheet core" evidence="4">
    <location>
        <begin position="201"/>
        <end position="295"/>
    </location>
</feature>
<dbReference type="GO" id="GO:0004222">
    <property type="term" value="F:metalloendopeptidase activity"/>
    <property type="evidence" value="ECO:0007669"/>
    <property type="project" value="TreeGrafter"/>
</dbReference>
<dbReference type="CDD" id="cd12797">
    <property type="entry name" value="M23_peptidase"/>
    <property type="match status" value="1"/>
</dbReference>
<dbReference type="SUPFAM" id="SSF51261">
    <property type="entry name" value="Duplicated hybrid motif"/>
    <property type="match status" value="1"/>
</dbReference>
<dbReference type="Gene3D" id="2.70.70.10">
    <property type="entry name" value="Glucose Permease (Domain IIA)"/>
    <property type="match status" value="1"/>
</dbReference>
<organism evidence="5">
    <name type="scientific">Proteinivorax tanatarense</name>
    <dbReference type="NCBI Taxonomy" id="1260629"/>
    <lineage>
        <taxon>Bacteria</taxon>
        <taxon>Bacillati</taxon>
        <taxon>Bacillota</taxon>
        <taxon>Clostridia</taxon>
        <taxon>Eubacteriales</taxon>
        <taxon>Proteinivoracaceae</taxon>
        <taxon>Proteinivorax</taxon>
    </lineage>
</organism>
<dbReference type="AlphaFoldDB" id="A0AAU7VQI5"/>
<dbReference type="InterPro" id="IPR016047">
    <property type="entry name" value="M23ase_b-sheet_dom"/>
</dbReference>
<proteinExistence type="predicted"/>
<reference evidence="5" key="1">
    <citation type="journal article" date="2013" name="Extremophiles">
        <title>Proteinivorax tanatarense gen. nov., sp. nov., an anaerobic, haloalkaliphilic, proteolytic bacterium isolated from a decaying algal bloom, and proposal of Proteinivoraceae fam. nov.</title>
        <authorList>
            <person name="Kevbrin V."/>
            <person name="Boltyanskaya Y."/>
            <person name="Zhilina T."/>
            <person name="Kolganova T."/>
            <person name="Lavrentjeva E."/>
            <person name="Kuznetsov B."/>
        </authorList>
    </citation>
    <scope>NUCLEOTIDE SEQUENCE</scope>
    <source>
        <strain evidence="5">Z-910T</strain>
    </source>
</reference>
<feature type="region of interest" description="Disordered" evidence="2">
    <location>
        <begin position="177"/>
        <end position="200"/>
    </location>
</feature>
<dbReference type="InterPro" id="IPR011055">
    <property type="entry name" value="Dup_hybrid_motif"/>
</dbReference>
<keyword evidence="3" id="KW-1133">Transmembrane helix</keyword>
<evidence type="ECO:0000313" key="5">
    <source>
        <dbReference type="EMBL" id="XBX76321.1"/>
    </source>
</evidence>
<keyword evidence="1" id="KW-0175">Coiled coil</keyword>
<protein>
    <submittedName>
        <fullName evidence="5">Peptidoglycan DD-metalloendopeptidase family protein</fullName>
    </submittedName>
</protein>
<feature type="coiled-coil region" evidence="1">
    <location>
        <begin position="140"/>
        <end position="170"/>
    </location>
</feature>
<dbReference type="PANTHER" id="PTHR21666:SF270">
    <property type="entry name" value="MUREIN HYDROLASE ACTIVATOR ENVC"/>
    <property type="match status" value="1"/>
</dbReference>
<dbReference type="FunFam" id="2.70.70.10:FF:000006">
    <property type="entry name" value="M23 family peptidase"/>
    <property type="match status" value="1"/>
</dbReference>
<dbReference type="InterPro" id="IPR050570">
    <property type="entry name" value="Cell_wall_metabolism_enzyme"/>
</dbReference>
<accession>A0AAU7VQI5</accession>
<evidence type="ECO:0000256" key="2">
    <source>
        <dbReference type="SAM" id="MobiDB-lite"/>
    </source>
</evidence>
<sequence>MNKQRNKFTFLFFQNNITKPLKIDLSLIAIQCIGIIILIVLIGFIAFFAKYIEMAAYMNELHHLRTVNYDKNIEIERLVQQTETILDELESVNEFKTQVNQYSNIELEQQKKQKQDSTLYTESRGATLIDRAHSSLVFLNNSLSSNQEIMENMVDDIKEEQRRQQEIEKRLAHTPSIRPTTGRVTSPFGYRRNPVTGGRQHHTGVDLANSAGTPILATANGVVASASYAGAYGNLIIIDHGYGYSTYYAHLSRISVRPGQTVGKGEVIGFMGRTGRATGNHLHYEVRVNGSPVNPASYY</sequence>
<name>A0AAU7VQI5_9FIRM</name>
<gene>
    <name evidence="5" type="ORF">PRVXT_001509</name>
</gene>
<dbReference type="Pfam" id="PF01551">
    <property type="entry name" value="Peptidase_M23"/>
    <property type="match status" value="1"/>
</dbReference>
<dbReference type="RefSeq" id="WP_350345055.1">
    <property type="nucleotide sequence ID" value="NZ_CP158367.1"/>
</dbReference>
<keyword evidence="3" id="KW-0472">Membrane</keyword>
<dbReference type="PANTHER" id="PTHR21666">
    <property type="entry name" value="PEPTIDASE-RELATED"/>
    <property type="match status" value="1"/>
</dbReference>